<sequence>MAILLIVDTTLQTVWQIAGENATIVCQYERGAMSLTSLLLDVPVSQKVIAKKDATYWQLIHAEHSRQAARTRRFHRWFGYVGRCPRPVKSLLRVRRHLRKNSFGG</sequence>
<organism evidence="1 2">
    <name type="scientific">Lacticaseibacillus mingshuiensis</name>
    <dbReference type="NCBI Taxonomy" id="2799574"/>
    <lineage>
        <taxon>Bacteria</taxon>
        <taxon>Bacillati</taxon>
        <taxon>Bacillota</taxon>
        <taxon>Bacilli</taxon>
        <taxon>Lactobacillales</taxon>
        <taxon>Lactobacillaceae</taxon>
        <taxon>Lacticaseibacillus</taxon>
    </lineage>
</organism>
<evidence type="ECO:0000313" key="1">
    <source>
        <dbReference type="EMBL" id="MFD1430016.1"/>
    </source>
</evidence>
<gene>
    <name evidence="1" type="ORF">ACFQ4P_07120</name>
</gene>
<protein>
    <submittedName>
        <fullName evidence="1">Uncharacterized protein</fullName>
    </submittedName>
</protein>
<dbReference type="EMBL" id="JBHTOC010000009">
    <property type="protein sequence ID" value="MFD1430016.1"/>
    <property type="molecule type" value="Genomic_DNA"/>
</dbReference>
<accession>A0ABW4CJB4</accession>
<keyword evidence="2" id="KW-1185">Reference proteome</keyword>
<dbReference type="Proteomes" id="UP001597196">
    <property type="component" value="Unassembled WGS sequence"/>
</dbReference>
<comment type="caution">
    <text evidence="1">The sequence shown here is derived from an EMBL/GenBank/DDBJ whole genome shotgun (WGS) entry which is preliminary data.</text>
</comment>
<reference evidence="2" key="1">
    <citation type="journal article" date="2019" name="Int. J. Syst. Evol. Microbiol.">
        <title>The Global Catalogue of Microorganisms (GCM) 10K type strain sequencing project: providing services to taxonomists for standard genome sequencing and annotation.</title>
        <authorList>
            <consortium name="The Broad Institute Genomics Platform"/>
            <consortium name="The Broad Institute Genome Sequencing Center for Infectious Disease"/>
            <person name="Wu L."/>
            <person name="Ma J."/>
        </authorList>
    </citation>
    <scope>NUCLEOTIDE SEQUENCE [LARGE SCALE GENOMIC DNA]</scope>
    <source>
        <strain evidence="2">CCM 8980</strain>
    </source>
</reference>
<dbReference type="RefSeq" id="WP_203637060.1">
    <property type="nucleotide sequence ID" value="NZ_BOLS01000007.1"/>
</dbReference>
<name>A0ABW4CJB4_9LACO</name>
<evidence type="ECO:0000313" key="2">
    <source>
        <dbReference type="Proteomes" id="UP001597196"/>
    </source>
</evidence>
<proteinExistence type="predicted"/>